<evidence type="ECO:0000313" key="5">
    <source>
        <dbReference type="RefSeq" id="XP_031752877.1"/>
    </source>
</evidence>
<dbReference type="InterPro" id="IPR028030">
    <property type="entry name" value="DUF4592"/>
</dbReference>
<reference evidence="3" key="2">
    <citation type="submission" date="2020-05" db="UniProtKB">
        <authorList>
            <consortium name="Ensembl"/>
        </authorList>
    </citation>
    <scope>IDENTIFICATION</scope>
</reference>
<reference evidence="3" key="1">
    <citation type="journal article" date="2010" name="Science">
        <title>The genome of the Western clawed frog Xenopus tropicalis.</title>
        <authorList>
            <person name="Hellsten U."/>
            <person name="Harland R.M."/>
            <person name="Gilchrist M.J."/>
            <person name="Hendrix D."/>
            <person name="Jurka J."/>
            <person name="Kapitonov V."/>
            <person name="Ovcharenko I."/>
            <person name="Putnam N.H."/>
            <person name="Shu S."/>
            <person name="Taher L."/>
            <person name="Blitz I.L."/>
            <person name="Blumberg B."/>
            <person name="Dichmann D.S."/>
            <person name="Dubchak I."/>
            <person name="Amaya E."/>
            <person name="Detter J.C."/>
            <person name="Fletcher R."/>
            <person name="Gerhard D.S."/>
            <person name="Goodstein D."/>
            <person name="Graves T."/>
            <person name="Grigoriev I.V."/>
            <person name="Grimwood J."/>
            <person name="Kawashima T."/>
            <person name="Lindquist E."/>
            <person name="Lucas S.M."/>
            <person name="Mead P.E."/>
            <person name="Mitros T."/>
            <person name="Ogino H."/>
            <person name="Ohta Y."/>
            <person name="Poliakov A.V."/>
            <person name="Pollet N."/>
            <person name="Robert J."/>
            <person name="Salamov A."/>
            <person name="Sater A.K."/>
            <person name="Schmutz J."/>
            <person name="Terry A."/>
            <person name="Vize P.D."/>
            <person name="Warren W.C."/>
            <person name="Wells D."/>
            <person name="Wills A."/>
            <person name="Wilson R.K."/>
            <person name="Zimmerman L.B."/>
            <person name="Zorn A.M."/>
            <person name="Grainger R."/>
            <person name="Grammer T."/>
            <person name="Khokha M.K."/>
            <person name="Richardson P.M."/>
            <person name="Rokhsar D.S."/>
        </authorList>
    </citation>
    <scope>NUCLEOTIDE SEQUENCE [LARGE SCALE GENOMIC DNA]</scope>
    <source>
        <strain evidence="3">Nigerian</strain>
    </source>
</reference>
<evidence type="ECO:0000313" key="6">
    <source>
        <dbReference type="Xenbase" id="XB-GENE-6468408"/>
    </source>
</evidence>
<evidence type="ECO:0000313" key="4">
    <source>
        <dbReference type="Proteomes" id="UP000008143"/>
    </source>
</evidence>
<dbReference type="AlphaFoldDB" id="A0A6I8RY03"/>
<dbReference type="AGR" id="Xenbase:XB-GENE-6468408"/>
<dbReference type="Proteomes" id="UP000008143">
    <property type="component" value="Chromosome 2"/>
</dbReference>
<feature type="region of interest" description="Disordered" evidence="1">
    <location>
        <begin position="130"/>
        <end position="157"/>
    </location>
</feature>
<feature type="compositionally biased region" description="Polar residues" evidence="1">
    <location>
        <begin position="39"/>
        <end position="54"/>
    </location>
</feature>
<accession>A0A6I8RY03</accession>
<proteinExistence type="predicted"/>
<dbReference type="Xenbase" id="XB-GENE-6468408">
    <property type="gene designation" value="cracdl"/>
</dbReference>
<protein>
    <submittedName>
        <fullName evidence="3">CRACD like</fullName>
    </submittedName>
    <submittedName>
        <fullName evidence="5">Uncharacterized protein KIAA1211-like homolog</fullName>
    </submittedName>
</protein>
<reference evidence="5" key="3">
    <citation type="submission" date="2025-04" db="UniProtKB">
        <authorList>
            <consortium name="RefSeq"/>
        </authorList>
    </citation>
    <scope>IDENTIFICATION</scope>
    <source>
        <strain evidence="5">Nigerian</strain>
        <tissue evidence="5">Liver and blood</tissue>
    </source>
</reference>
<feature type="compositionally biased region" description="Basic and acidic residues" evidence="1">
    <location>
        <begin position="470"/>
        <end position="494"/>
    </location>
</feature>
<dbReference type="KEGG" id="xtr:100494004"/>
<feature type="region of interest" description="Disordered" evidence="1">
    <location>
        <begin position="722"/>
        <end position="801"/>
    </location>
</feature>
<feature type="region of interest" description="Disordered" evidence="1">
    <location>
        <begin position="32"/>
        <end position="54"/>
    </location>
</feature>
<feature type="compositionally biased region" description="Polar residues" evidence="1">
    <location>
        <begin position="743"/>
        <end position="769"/>
    </location>
</feature>
<dbReference type="PANTHER" id="PTHR47743">
    <property type="entry name" value="KIAA1210 / KIAA1211 FAMILY MEMBER"/>
    <property type="match status" value="1"/>
</dbReference>
<gene>
    <name evidence="3 6" type="primary">cracdl</name>
    <name evidence="5" type="synonym">kiaa1211l</name>
</gene>
<dbReference type="GeneTree" id="ENSGT00940000161984"/>
<dbReference type="PANTHER" id="PTHR47743:SF1">
    <property type="entry name" value="CRACD-LIKE PROTEIN"/>
    <property type="match status" value="1"/>
</dbReference>
<dbReference type="OMA" id="CAPATDK"/>
<dbReference type="Bgee" id="ENSXETG00000039679">
    <property type="expression patterns" value="Expressed in testis and 5 other cell types or tissues"/>
</dbReference>
<feature type="compositionally biased region" description="Basic and acidic residues" evidence="1">
    <location>
        <begin position="418"/>
        <end position="430"/>
    </location>
</feature>
<feature type="compositionally biased region" description="Polar residues" evidence="1">
    <location>
        <begin position="207"/>
        <end position="228"/>
    </location>
</feature>
<dbReference type="InterPro" id="IPR026713">
    <property type="entry name" value="CRACD-like"/>
</dbReference>
<feature type="compositionally biased region" description="Basic and acidic residues" evidence="1">
    <location>
        <begin position="722"/>
        <end position="732"/>
    </location>
</feature>
<dbReference type="RefSeq" id="XP_031752877.1">
    <property type="nucleotide sequence ID" value="XM_031897017.1"/>
</dbReference>
<feature type="region of interest" description="Disordered" evidence="1">
    <location>
        <begin position="175"/>
        <end position="237"/>
    </location>
</feature>
<name>A0A6I8RY03_XENTR</name>
<feature type="region of interest" description="Disordered" evidence="1">
    <location>
        <begin position="418"/>
        <end position="494"/>
    </location>
</feature>
<keyword evidence="4" id="KW-1185">Reference proteome</keyword>
<dbReference type="Pfam" id="PF15262">
    <property type="entry name" value="DUF4592"/>
    <property type="match status" value="1"/>
</dbReference>
<feature type="region of interest" description="Disordered" evidence="1">
    <location>
        <begin position="547"/>
        <end position="576"/>
    </location>
</feature>
<sequence>MDIRIRDAENLVDDFPVKKKSKFKSFKKFFGKKKRKETLSSTGKGSLKQSQSTTDVTYPEFAHADCDSEDEIGSSAGILGSRAVSHDSIFIPELAQETAKPVRVFSQENVSDRIKALQLKLQANLKPGLSPFGILSKRTDDAGTSSEDDGLPRSPPEMSLYMHEVTKAKFSDNHHSTFSLAGTGSEEDEQISSGHSSRPLSPEEKSSSNIRVPSTGRGANNSSLQSPDFDSPPQLCSFLDSSAAKHRLSVRPRNQRSCTTRRPSASVLDESVITTTFTEVEDENIMEEAFTKSTNDNREKVIDTNPPAVFDTPQSIQETEMEVCPGSITEIQSQLIQEEVVISSDIDFITVQSQDATSCPDLKLENKFVEDLEDIKTECSLSIVEGDICNEVQINTDFSKEDGLAQSLRSEKSILEDHRKSLESTEEKVNENPFVGPDVTSPPSNICQTVHLPDKSAPEPLPSEDLSLSDTEKSRNTPEQSLVDRENIKKEDKAGGELCTQRKFSVSSAWERPRTSSLILKGNIENETFKNMKFSLPKSGLSISERIKDEPRFSSTRTESRASGRKKETFADSESTSMDKAILSHIPQGSVPASSDLLMVTDLQTYPENKNPFFVKLRSTSFSFRYREGINADSVRLKRHSAEINLENTGCSSFSKDELLEASKTETHLPSFRNEKQKNKTNFSELIHSKPPLPKKPVLQNIIGADNVTKKDSSTCVSDLEKKDCKMEKPPPDVRTSLHKTGKSTSFAIATPESSNRTESKVQTSWKSSARQKPRGLKEEPVPGELKSANQDAGNQKKEVIKTSLKPTVDLIQNKPANIVAEFHGQDTKAALKEPSQRASTLSLPALEKEDKTPQRQGIQSGEPSWMELAKKKSQAWSDMPQKIK</sequence>
<organism evidence="3">
    <name type="scientific">Xenopus tropicalis</name>
    <name type="common">Western clawed frog</name>
    <name type="synonym">Silurana tropicalis</name>
    <dbReference type="NCBI Taxonomy" id="8364"/>
    <lineage>
        <taxon>Eukaryota</taxon>
        <taxon>Metazoa</taxon>
        <taxon>Chordata</taxon>
        <taxon>Craniata</taxon>
        <taxon>Vertebrata</taxon>
        <taxon>Euteleostomi</taxon>
        <taxon>Amphibia</taxon>
        <taxon>Batrachia</taxon>
        <taxon>Anura</taxon>
        <taxon>Pipoidea</taxon>
        <taxon>Pipidae</taxon>
        <taxon>Xenopodinae</taxon>
        <taxon>Xenopus</taxon>
        <taxon>Silurana</taxon>
    </lineage>
</organism>
<evidence type="ECO:0000259" key="2">
    <source>
        <dbReference type="Pfam" id="PF15262"/>
    </source>
</evidence>
<dbReference type="Ensembl" id="ENSXETT00000084875">
    <property type="protein sequence ID" value="ENSXETP00000090123"/>
    <property type="gene ID" value="ENSXETG00000039679"/>
</dbReference>
<dbReference type="OrthoDB" id="9944945at2759"/>
<evidence type="ECO:0000313" key="3">
    <source>
        <dbReference type="Ensembl" id="ENSXETP00000090123"/>
    </source>
</evidence>
<feature type="compositionally biased region" description="Basic and acidic residues" evidence="1">
    <location>
        <begin position="547"/>
        <end position="570"/>
    </location>
</feature>
<feature type="domain" description="DUF4592" evidence="2">
    <location>
        <begin position="124"/>
        <end position="258"/>
    </location>
</feature>
<evidence type="ECO:0000256" key="1">
    <source>
        <dbReference type="SAM" id="MobiDB-lite"/>
    </source>
</evidence>
<feature type="region of interest" description="Disordered" evidence="1">
    <location>
        <begin position="828"/>
        <end position="885"/>
    </location>
</feature>